<evidence type="ECO:0000313" key="1">
    <source>
        <dbReference type="EMBL" id="KYN16875.1"/>
    </source>
</evidence>
<dbReference type="AlphaFoldDB" id="A0A195DVE4"/>
<dbReference type="EMBL" id="KQ980295">
    <property type="protein sequence ID" value="KYN16875.1"/>
    <property type="molecule type" value="Genomic_DNA"/>
</dbReference>
<proteinExistence type="predicted"/>
<reference evidence="1 2" key="1">
    <citation type="submission" date="2015-09" db="EMBL/GenBank/DDBJ databases">
        <title>Trachymyrmex cornetzi WGS genome.</title>
        <authorList>
            <person name="Nygaard S."/>
            <person name="Hu H."/>
            <person name="Boomsma J."/>
            <person name="Zhang G."/>
        </authorList>
    </citation>
    <scope>NUCLEOTIDE SEQUENCE [LARGE SCALE GENOMIC DNA]</scope>
    <source>
        <strain evidence="1">Tcor2-1</strain>
        <tissue evidence="1">Whole body</tissue>
    </source>
</reference>
<accession>A0A195DVE4</accession>
<protein>
    <submittedName>
        <fullName evidence="1">Uncharacterized protein</fullName>
    </submittedName>
</protein>
<sequence>VTRILNLHLRLDDLRTVAVRPRIGEATKSALTSCGKSPARIGGWPFSPQLKCFFVIDTTTSFGLAEKFIFNGTLICKYKKCNLCVYMFSRTRIIHMWRLRNLREKKLR</sequence>
<keyword evidence="2" id="KW-1185">Reference proteome</keyword>
<name>A0A195DVE4_9HYME</name>
<organism evidence="1 2">
    <name type="scientific">Trachymyrmex cornetzi</name>
    <dbReference type="NCBI Taxonomy" id="471704"/>
    <lineage>
        <taxon>Eukaryota</taxon>
        <taxon>Metazoa</taxon>
        <taxon>Ecdysozoa</taxon>
        <taxon>Arthropoda</taxon>
        <taxon>Hexapoda</taxon>
        <taxon>Insecta</taxon>
        <taxon>Pterygota</taxon>
        <taxon>Neoptera</taxon>
        <taxon>Endopterygota</taxon>
        <taxon>Hymenoptera</taxon>
        <taxon>Apocrita</taxon>
        <taxon>Aculeata</taxon>
        <taxon>Formicoidea</taxon>
        <taxon>Formicidae</taxon>
        <taxon>Myrmicinae</taxon>
        <taxon>Trachymyrmex</taxon>
    </lineage>
</organism>
<dbReference type="Proteomes" id="UP000078492">
    <property type="component" value="Unassembled WGS sequence"/>
</dbReference>
<gene>
    <name evidence="1" type="ORF">ALC57_10854</name>
</gene>
<evidence type="ECO:0000313" key="2">
    <source>
        <dbReference type="Proteomes" id="UP000078492"/>
    </source>
</evidence>
<feature type="non-terminal residue" evidence="1">
    <location>
        <position position="1"/>
    </location>
</feature>